<feature type="compositionally biased region" description="Low complexity" evidence="5">
    <location>
        <begin position="44"/>
        <end position="53"/>
    </location>
</feature>
<comment type="caution">
    <text evidence="7">The sequence shown here is derived from an EMBL/GenBank/DDBJ whole genome shotgun (WGS) entry which is preliminary data.</text>
</comment>
<evidence type="ECO:0000313" key="7">
    <source>
        <dbReference type="EMBL" id="NNU42543.1"/>
    </source>
</evidence>
<dbReference type="InterPro" id="IPR011059">
    <property type="entry name" value="Metal-dep_hydrolase_composite"/>
</dbReference>
<feature type="compositionally biased region" description="Low complexity" evidence="5">
    <location>
        <begin position="10"/>
        <end position="21"/>
    </location>
</feature>
<dbReference type="Pfam" id="PF01979">
    <property type="entry name" value="Amidohydro_1"/>
    <property type="match status" value="1"/>
</dbReference>
<dbReference type="Gene3D" id="3.20.20.140">
    <property type="entry name" value="Metal-dependent hydrolases"/>
    <property type="match status" value="1"/>
</dbReference>
<comment type="similarity">
    <text evidence="1">Belongs to the metallo-dependent hydrolases superfamily. NagA family.</text>
</comment>
<dbReference type="AlphaFoldDB" id="A0A849KEA7"/>
<name>A0A849KEA7_9BURK</name>
<evidence type="ECO:0000256" key="1">
    <source>
        <dbReference type="ARBA" id="ARBA00010716"/>
    </source>
</evidence>
<feature type="region of interest" description="Disordered" evidence="5">
    <location>
        <begin position="1"/>
        <end position="92"/>
    </location>
</feature>
<dbReference type="EMBL" id="JABFCS010000001">
    <property type="protein sequence ID" value="NNU42543.1"/>
    <property type="molecule type" value="Genomic_DNA"/>
</dbReference>
<keyword evidence="2" id="KW-0479">Metal-binding</keyword>
<feature type="compositionally biased region" description="Basic residues" evidence="5">
    <location>
        <begin position="54"/>
        <end position="65"/>
    </location>
</feature>
<dbReference type="GO" id="GO:0006046">
    <property type="term" value="P:N-acetylglucosamine catabolic process"/>
    <property type="evidence" value="ECO:0007669"/>
    <property type="project" value="TreeGrafter"/>
</dbReference>
<feature type="compositionally biased region" description="Basic and acidic residues" evidence="5">
    <location>
        <begin position="66"/>
        <end position="81"/>
    </location>
</feature>
<evidence type="ECO:0000256" key="4">
    <source>
        <dbReference type="ARBA" id="ARBA00023277"/>
    </source>
</evidence>
<protein>
    <submittedName>
        <fullName evidence="7">N-acetylglucosamine-6-phosphate deacetylase</fullName>
        <ecNumber evidence="7">3.5.1.25</ecNumber>
    </submittedName>
</protein>
<dbReference type="InterPro" id="IPR006680">
    <property type="entry name" value="Amidohydro-rel"/>
</dbReference>
<dbReference type="NCBIfam" id="TIGR00221">
    <property type="entry name" value="nagA"/>
    <property type="match status" value="1"/>
</dbReference>
<accession>A0A849KEA7</accession>
<dbReference type="PANTHER" id="PTHR11113:SF14">
    <property type="entry name" value="N-ACETYLGLUCOSAMINE-6-PHOSPHATE DEACETYLASE"/>
    <property type="match status" value="1"/>
</dbReference>
<dbReference type="InterPro" id="IPR003764">
    <property type="entry name" value="GlcNAc_6-P_deAcase"/>
</dbReference>
<evidence type="ECO:0000313" key="8">
    <source>
        <dbReference type="Proteomes" id="UP000552954"/>
    </source>
</evidence>
<dbReference type="Gene3D" id="2.30.40.10">
    <property type="entry name" value="Urease, subunit C, domain 1"/>
    <property type="match status" value="1"/>
</dbReference>
<dbReference type="CDD" id="cd00854">
    <property type="entry name" value="NagA"/>
    <property type="match status" value="1"/>
</dbReference>
<dbReference type="InterPro" id="IPR032466">
    <property type="entry name" value="Metal_Hydrolase"/>
</dbReference>
<evidence type="ECO:0000259" key="6">
    <source>
        <dbReference type="Pfam" id="PF01979"/>
    </source>
</evidence>
<reference evidence="7 8" key="1">
    <citation type="submission" date="2020-05" db="EMBL/GenBank/DDBJ databases">
        <authorList>
            <person name="Khan S.A."/>
            <person name="Jeon C.O."/>
            <person name="Chun B.H."/>
        </authorList>
    </citation>
    <scope>NUCLEOTIDE SEQUENCE [LARGE SCALE GENOMIC DNA]</scope>
    <source>
        <strain evidence="7 8">B156</strain>
    </source>
</reference>
<sequence length="460" mass="48428">MRSDRPGRRPPAGAGDARAGGPRAGHRSARQAAAGRQRQHRRAAGAPHASVRAQPHRRGQGRGRGGRADGRAPRRQERDGSRPVTRSLKGRILTPAGLVDGTLRIGSNGRIEAVEGTPVAPESARDTAGPLLLPGFIDLHVHGAAGRDIMEGGDAALQVARKHAEHGTTALLATTMTAPMEDLRASLAPVGALARKGEPGAARVLGMHLEGPYISSEKLGAQPPYARPVSLDELKELDALAPIRLLTIAPEVPGNLDAIPRLVAAGFRVQIGHTAGTYEDGVQALQRGARGFTHLFNAMTPLHHRMPGMVGAALAHAQYAEIIPDLLHVHPGAIRAAMRSIPCLYCVTDSTAATGMPDGEYRLGRQPVTKCLGGVRLADGTLAGSTLTMDRALRNLVDVIGLALDDAARRLSTHAADFLELPDRGRLAAGAWADVVVLDRDLRVQEVLIEGGSTDVAHAR</sequence>
<reference evidence="7 8" key="2">
    <citation type="submission" date="2020-06" db="EMBL/GenBank/DDBJ databases">
        <title>Ramlibacter rhizophilus sp. nov., isolated from rhizosphere soil of national flower Mugunghwa from South Korea.</title>
        <authorList>
            <person name="Zheng-Fei Y."/>
            <person name="Huan T."/>
        </authorList>
    </citation>
    <scope>NUCLEOTIDE SEQUENCE [LARGE SCALE GENOMIC DNA]</scope>
    <source>
        <strain evidence="7 8">B156</strain>
    </source>
</reference>
<keyword evidence="8" id="KW-1185">Reference proteome</keyword>
<dbReference type="EC" id="3.5.1.25" evidence="7"/>
<feature type="domain" description="Amidohydrolase-related" evidence="6">
    <location>
        <begin position="132"/>
        <end position="451"/>
    </location>
</feature>
<proteinExistence type="inferred from homology"/>
<keyword evidence="3 7" id="KW-0378">Hydrolase</keyword>
<dbReference type="Proteomes" id="UP000552954">
    <property type="component" value="Unassembled WGS sequence"/>
</dbReference>
<dbReference type="GO" id="GO:0046872">
    <property type="term" value="F:metal ion binding"/>
    <property type="evidence" value="ECO:0007669"/>
    <property type="project" value="UniProtKB-KW"/>
</dbReference>
<evidence type="ECO:0000256" key="3">
    <source>
        <dbReference type="ARBA" id="ARBA00022801"/>
    </source>
</evidence>
<dbReference type="SUPFAM" id="SSF51338">
    <property type="entry name" value="Composite domain of metallo-dependent hydrolases"/>
    <property type="match status" value="1"/>
</dbReference>
<dbReference type="GO" id="GO:0008448">
    <property type="term" value="F:N-acetylglucosamine-6-phosphate deacetylase activity"/>
    <property type="evidence" value="ECO:0007669"/>
    <property type="project" value="UniProtKB-EC"/>
</dbReference>
<gene>
    <name evidence="7" type="primary">nagA</name>
    <name evidence="7" type="ORF">HK415_04290</name>
</gene>
<evidence type="ECO:0000256" key="5">
    <source>
        <dbReference type="SAM" id="MobiDB-lite"/>
    </source>
</evidence>
<keyword evidence="4" id="KW-0119">Carbohydrate metabolism</keyword>
<dbReference type="SUPFAM" id="SSF51556">
    <property type="entry name" value="Metallo-dependent hydrolases"/>
    <property type="match status" value="1"/>
</dbReference>
<dbReference type="PANTHER" id="PTHR11113">
    <property type="entry name" value="N-ACETYLGLUCOSAMINE-6-PHOSPHATE DEACETYLASE"/>
    <property type="match status" value="1"/>
</dbReference>
<evidence type="ECO:0000256" key="2">
    <source>
        <dbReference type="ARBA" id="ARBA00022723"/>
    </source>
</evidence>
<organism evidence="7 8">
    <name type="scientific">Ramlibacter montanisoli</name>
    <dbReference type="NCBI Taxonomy" id="2732512"/>
    <lineage>
        <taxon>Bacteria</taxon>
        <taxon>Pseudomonadati</taxon>
        <taxon>Pseudomonadota</taxon>
        <taxon>Betaproteobacteria</taxon>
        <taxon>Burkholderiales</taxon>
        <taxon>Comamonadaceae</taxon>
        <taxon>Ramlibacter</taxon>
    </lineage>
</organism>